<dbReference type="Pfam" id="PF01475">
    <property type="entry name" value="FUR"/>
    <property type="match status" value="1"/>
</dbReference>
<organism evidence="9 10">
    <name type="scientific">Anaerovirgula multivorans</name>
    <dbReference type="NCBI Taxonomy" id="312168"/>
    <lineage>
        <taxon>Bacteria</taxon>
        <taxon>Bacillati</taxon>
        <taxon>Bacillota</taxon>
        <taxon>Clostridia</taxon>
        <taxon>Peptostreptococcales</taxon>
        <taxon>Natronincolaceae</taxon>
        <taxon>Anaerovirgula</taxon>
    </lineage>
</organism>
<keyword evidence="7" id="KW-0479">Metal-binding</keyword>
<reference evidence="10" key="1">
    <citation type="submission" date="2017-06" db="EMBL/GenBank/DDBJ databases">
        <authorList>
            <person name="Varghese N."/>
            <person name="Submissions S."/>
        </authorList>
    </citation>
    <scope>NUCLEOTIDE SEQUENCE [LARGE SCALE GENOMIC DNA]</scope>
    <source>
        <strain evidence="10">SCA</strain>
    </source>
</reference>
<accession>A0A239DNL5</accession>
<comment type="similarity">
    <text evidence="1">Belongs to the Fur family.</text>
</comment>
<keyword evidence="5" id="KW-0238">DNA-binding</keyword>
<dbReference type="InterPro" id="IPR043135">
    <property type="entry name" value="Fur_C"/>
</dbReference>
<evidence type="ECO:0000256" key="1">
    <source>
        <dbReference type="ARBA" id="ARBA00007957"/>
    </source>
</evidence>
<dbReference type="InterPro" id="IPR002481">
    <property type="entry name" value="FUR"/>
</dbReference>
<feature type="binding site" evidence="8">
    <location>
        <position position="89"/>
    </location>
    <ligand>
        <name>Fe cation</name>
        <dbReference type="ChEBI" id="CHEBI:24875"/>
    </ligand>
</feature>
<comment type="cofactor">
    <cofactor evidence="7">
        <name>Zn(2+)</name>
        <dbReference type="ChEBI" id="CHEBI:29105"/>
    </cofactor>
    <text evidence="7">Binds 1 zinc ion per subunit.</text>
</comment>
<evidence type="ECO:0000256" key="3">
    <source>
        <dbReference type="ARBA" id="ARBA00022833"/>
    </source>
</evidence>
<name>A0A239DNL5_9FIRM</name>
<evidence type="ECO:0000256" key="5">
    <source>
        <dbReference type="ARBA" id="ARBA00023125"/>
    </source>
</evidence>
<dbReference type="InterPro" id="IPR036390">
    <property type="entry name" value="WH_DNA-bd_sf"/>
</dbReference>
<feature type="binding site" evidence="8">
    <location>
        <position position="127"/>
    </location>
    <ligand>
        <name>Fe cation</name>
        <dbReference type="ChEBI" id="CHEBI:24875"/>
    </ligand>
</feature>
<dbReference type="AlphaFoldDB" id="A0A239DNL5"/>
<dbReference type="GO" id="GO:0045892">
    <property type="term" value="P:negative regulation of DNA-templated transcription"/>
    <property type="evidence" value="ECO:0007669"/>
    <property type="project" value="TreeGrafter"/>
</dbReference>
<keyword evidence="10" id="KW-1185">Reference proteome</keyword>
<feature type="binding site" evidence="7">
    <location>
        <position position="95"/>
    </location>
    <ligand>
        <name>Zn(2+)</name>
        <dbReference type="ChEBI" id="CHEBI:29105"/>
    </ligand>
</feature>
<keyword evidence="6" id="KW-0804">Transcription</keyword>
<dbReference type="GO" id="GO:0003700">
    <property type="term" value="F:DNA-binding transcription factor activity"/>
    <property type="evidence" value="ECO:0007669"/>
    <property type="project" value="InterPro"/>
</dbReference>
<keyword evidence="3 7" id="KW-0862">Zinc</keyword>
<feature type="binding site" evidence="7">
    <location>
        <position position="98"/>
    </location>
    <ligand>
        <name>Zn(2+)</name>
        <dbReference type="ChEBI" id="CHEBI:29105"/>
    </ligand>
</feature>
<dbReference type="InterPro" id="IPR036388">
    <property type="entry name" value="WH-like_DNA-bd_sf"/>
</dbReference>
<dbReference type="GO" id="GO:0008270">
    <property type="term" value="F:zinc ion binding"/>
    <property type="evidence" value="ECO:0007669"/>
    <property type="project" value="TreeGrafter"/>
</dbReference>
<evidence type="ECO:0000256" key="7">
    <source>
        <dbReference type="PIRSR" id="PIRSR602481-1"/>
    </source>
</evidence>
<dbReference type="PANTHER" id="PTHR33202">
    <property type="entry name" value="ZINC UPTAKE REGULATION PROTEIN"/>
    <property type="match status" value="1"/>
</dbReference>
<evidence type="ECO:0000256" key="2">
    <source>
        <dbReference type="ARBA" id="ARBA00022491"/>
    </source>
</evidence>
<evidence type="ECO:0000256" key="6">
    <source>
        <dbReference type="ARBA" id="ARBA00023163"/>
    </source>
</evidence>
<sequence length="152" mass="17508">MREQLEALLKKQGFKITNQRKAIISAFLNSKKHLLTAAEVHDIVNKDNNTLNFSTVYRNLEILLKTGLIKRVNLDNGVNSYELNIDNHHHHHLICLACGDTETITYCPIEEINKNIQQSSKFTPIDHKLEIYGYCIKCNRNNEKSSEKQSNT</sequence>
<evidence type="ECO:0000256" key="4">
    <source>
        <dbReference type="ARBA" id="ARBA00023015"/>
    </source>
</evidence>
<dbReference type="Proteomes" id="UP000198304">
    <property type="component" value="Unassembled WGS sequence"/>
</dbReference>
<dbReference type="SUPFAM" id="SSF46785">
    <property type="entry name" value="Winged helix' DNA-binding domain"/>
    <property type="match status" value="1"/>
</dbReference>
<dbReference type="GO" id="GO:1900376">
    <property type="term" value="P:regulation of secondary metabolite biosynthetic process"/>
    <property type="evidence" value="ECO:0007669"/>
    <property type="project" value="TreeGrafter"/>
</dbReference>
<proteinExistence type="inferred from homology"/>
<feature type="binding site" evidence="8">
    <location>
        <position position="110"/>
    </location>
    <ligand>
        <name>Fe cation</name>
        <dbReference type="ChEBI" id="CHEBI:24875"/>
    </ligand>
</feature>
<keyword evidence="2" id="KW-0678">Repressor</keyword>
<dbReference type="Gene3D" id="3.30.1490.190">
    <property type="match status" value="1"/>
</dbReference>
<keyword evidence="4" id="KW-0805">Transcription regulation</keyword>
<dbReference type="CDD" id="cd07153">
    <property type="entry name" value="Fur_like"/>
    <property type="match status" value="1"/>
</dbReference>
<protein>
    <submittedName>
        <fullName evidence="9">Zinc uptake regulator, Fur family</fullName>
    </submittedName>
</protein>
<dbReference type="Gene3D" id="1.10.10.10">
    <property type="entry name" value="Winged helix-like DNA-binding domain superfamily/Winged helix DNA-binding domain"/>
    <property type="match status" value="1"/>
</dbReference>
<feature type="binding site" evidence="7">
    <location>
        <position position="135"/>
    </location>
    <ligand>
        <name>Zn(2+)</name>
        <dbReference type="ChEBI" id="CHEBI:29105"/>
    </ligand>
</feature>
<dbReference type="RefSeq" id="WP_176431305.1">
    <property type="nucleotide sequence ID" value="NZ_FZOJ01000008.1"/>
</dbReference>
<comment type="cofactor">
    <cofactor evidence="8">
        <name>Mn(2+)</name>
        <dbReference type="ChEBI" id="CHEBI:29035"/>
    </cofactor>
    <cofactor evidence="8">
        <name>Fe(2+)</name>
        <dbReference type="ChEBI" id="CHEBI:29033"/>
    </cofactor>
    <text evidence="8">Binds 1 Mn(2+) or Fe(2+) ion per subunit.</text>
</comment>
<dbReference type="PANTHER" id="PTHR33202:SF7">
    <property type="entry name" value="FERRIC UPTAKE REGULATION PROTEIN"/>
    <property type="match status" value="1"/>
</dbReference>
<evidence type="ECO:0000313" key="9">
    <source>
        <dbReference type="EMBL" id="SNS34235.1"/>
    </source>
</evidence>
<gene>
    <name evidence="9" type="ORF">SAMN05446037_100871</name>
</gene>
<feature type="binding site" evidence="7">
    <location>
        <position position="138"/>
    </location>
    <ligand>
        <name>Zn(2+)</name>
        <dbReference type="ChEBI" id="CHEBI:29105"/>
    </ligand>
</feature>
<dbReference type="EMBL" id="FZOJ01000008">
    <property type="protein sequence ID" value="SNS34235.1"/>
    <property type="molecule type" value="Genomic_DNA"/>
</dbReference>
<keyword evidence="8" id="KW-0408">Iron</keyword>
<evidence type="ECO:0000313" key="10">
    <source>
        <dbReference type="Proteomes" id="UP000198304"/>
    </source>
</evidence>
<dbReference type="GO" id="GO:0000976">
    <property type="term" value="F:transcription cis-regulatory region binding"/>
    <property type="evidence" value="ECO:0007669"/>
    <property type="project" value="TreeGrafter"/>
</dbReference>
<evidence type="ECO:0000256" key="8">
    <source>
        <dbReference type="PIRSR" id="PIRSR602481-2"/>
    </source>
</evidence>